<accession>A0A4R5FBS0</accession>
<evidence type="ECO:0000256" key="1">
    <source>
        <dbReference type="SAM" id="MobiDB-lite"/>
    </source>
</evidence>
<feature type="compositionally biased region" description="Pro residues" evidence="1">
    <location>
        <begin position="46"/>
        <end position="66"/>
    </location>
</feature>
<dbReference type="Proteomes" id="UP000294814">
    <property type="component" value="Unassembled WGS sequence"/>
</dbReference>
<sequence>MAVEVTPFAPFSPTNPLAVPPLPTVMVYVVPPFTLIEVNLEYPPPPPPPAFPFQDPPFPPHPPPPHASTDIEVTPAGQVQVPEAVYVEVVCADNHPPKKSIINRLKKATRDWVLFCFPFTVAKKERGCEFFVNLRESVFLEK</sequence>
<protein>
    <submittedName>
        <fullName evidence="2">Uncharacterized protein</fullName>
    </submittedName>
</protein>
<keyword evidence="3" id="KW-1185">Reference proteome</keyword>
<evidence type="ECO:0000313" key="3">
    <source>
        <dbReference type="Proteomes" id="UP000294814"/>
    </source>
</evidence>
<dbReference type="EMBL" id="SMLG01000002">
    <property type="protein sequence ID" value="TDE45907.1"/>
    <property type="molecule type" value="Genomic_DNA"/>
</dbReference>
<reference evidence="2 3" key="1">
    <citation type="submission" date="2019-03" db="EMBL/GenBank/DDBJ databases">
        <title>Novel species of Flavobacterium.</title>
        <authorList>
            <person name="Liu Q."/>
            <person name="Xin Y.-H."/>
        </authorList>
    </citation>
    <scope>NUCLEOTIDE SEQUENCE [LARGE SCALE GENOMIC DNA]</scope>
    <source>
        <strain evidence="2 3">LB3P52</strain>
    </source>
</reference>
<proteinExistence type="predicted"/>
<comment type="caution">
    <text evidence="2">The sequence shown here is derived from an EMBL/GenBank/DDBJ whole genome shotgun (WGS) entry which is preliminary data.</text>
</comment>
<dbReference type="RefSeq" id="WP_131915260.1">
    <property type="nucleotide sequence ID" value="NZ_SMLG01000002.1"/>
</dbReference>
<gene>
    <name evidence="2" type="ORF">E0I26_04260</name>
</gene>
<dbReference type="AlphaFoldDB" id="A0A4R5FBS0"/>
<feature type="region of interest" description="Disordered" evidence="1">
    <location>
        <begin position="46"/>
        <end position="69"/>
    </location>
</feature>
<evidence type="ECO:0000313" key="2">
    <source>
        <dbReference type="EMBL" id="TDE45907.1"/>
    </source>
</evidence>
<name>A0A4R5FBS0_9FLAO</name>
<organism evidence="2 3">
    <name type="scientific">Flavobacterium rhamnosiphilum</name>
    <dbReference type="NCBI Taxonomy" id="2541724"/>
    <lineage>
        <taxon>Bacteria</taxon>
        <taxon>Pseudomonadati</taxon>
        <taxon>Bacteroidota</taxon>
        <taxon>Flavobacteriia</taxon>
        <taxon>Flavobacteriales</taxon>
        <taxon>Flavobacteriaceae</taxon>
        <taxon>Flavobacterium</taxon>
    </lineage>
</organism>